<evidence type="ECO:0000313" key="2">
    <source>
        <dbReference type="EMBL" id="AZW18582.1"/>
    </source>
</evidence>
<evidence type="ECO:0000313" key="3">
    <source>
        <dbReference type="Proteomes" id="UP000282741"/>
    </source>
</evidence>
<keyword evidence="1" id="KW-0472">Membrane</keyword>
<feature type="transmembrane region" description="Helical" evidence="1">
    <location>
        <begin position="84"/>
        <end position="104"/>
    </location>
</feature>
<accession>A0AAN1VHE1</accession>
<gene>
    <name evidence="2" type="ORF">CS347_18345</name>
</gene>
<sequence>MTLIIAAHYDSFDQAGAAARQLFDQGFPVADMHTFYVNPPGGQAPQPSGGDTAAEVPAGGAWLGAVLLGAAAASAAALALAPAWAVILLGAAGAYLGSLGGALARRARRPARRHGVLLALRVDPRREAEGSRVLRAHGGEDLERADGRWSNGRWEDFDARAGG</sequence>
<dbReference type="Proteomes" id="UP000282741">
    <property type="component" value="Chromosome"/>
</dbReference>
<name>A0AAN1VHE1_9BORD</name>
<feature type="transmembrane region" description="Helical" evidence="1">
    <location>
        <begin position="60"/>
        <end position="78"/>
    </location>
</feature>
<dbReference type="AlphaFoldDB" id="A0AAN1VHE1"/>
<protein>
    <submittedName>
        <fullName evidence="2">Uncharacterized protein</fullName>
    </submittedName>
</protein>
<dbReference type="RefSeq" id="WP_048940155.1">
    <property type="nucleotide sequence ID" value="NZ_CP012077.1"/>
</dbReference>
<proteinExistence type="predicted"/>
<evidence type="ECO:0000256" key="1">
    <source>
        <dbReference type="SAM" id="Phobius"/>
    </source>
</evidence>
<keyword evidence="1" id="KW-1133">Transmembrane helix</keyword>
<keyword evidence="1" id="KW-0812">Transmembrane</keyword>
<reference evidence="3" key="1">
    <citation type="submission" date="2017-10" db="EMBL/GenBank/DDBJ databases">
        <title>Whole genome sequencing of various Bordetella species.</title>
        <authorList>
            <person name="Weigand M.R."/>
            <person name="Loparev V."/>
            <person name="Peng Y."/>
            <person name="Bowden K.E."/>
            <person name="Tondella M.L."/>
            <person name="Williams M.M."/>
        </authorList>
    </citation>
    <scope>NUCLEOTIDE SEQUENCE [LARGE SCALE GENOMIC DNA]</scope>
    <source>
        <strain evidence="3">H720</strain>
    </source>
</reference>
<dbReference type="EMBL" id="CP024172">
    <property type="protein sequence ID" value="AZW18582.1"/>
    <property type="molecule type" value="Genomic_DNA"/>
</dbReference>
<organism evidence="2 3">
    <name type="scientific">Bordetella hinzii</name>
    <dbReference type="NCBI Taxonomy" id="103855"/>
    <lineage>
        <taxon>Bacteria</taxon>
        <taxon>Pseudomonadati</taxon>
        <taxon>Pseudomonadota</taxon>
        <taxon>Betaproteobacteria</taxon>
        <taxon>Burkholderiales</taxon>
        <taxon>Alcaligenaceae</taxon>
        <taxon>Bordetella</taxon>
    </lineage>
</organism>